<sequence>MDTSNKVFTFEASDAGEYFISFVVSDHNGELGAGLMKVNVAGFAKLWSDIYFNGQKWLGPLTVEEALDK</sequence>
<gene>
    <name evidence="1" type="ORF">FCV50_23825</name>
</gene>
<dbReference type="AlphaFoldDB" id="A0A4V5R291"/>
<name>A0A4V5R291_9VIBR</name>
<accession>A0A4V5R291</accession>
<comment type="caution">
    <text evidence="1">The sequence shown here is derived from an EMBL/GenBank/DDBJ whole genome shotgun (WGS) entry which is preliminary data.</text>
</comment>
<organism evidence="1 2">
    <name type="scientific">Vibrio kanaloae</name>
    <dbReference type="NCBI Taxonomy" id="170673"/>
    <lineage>
        <taxon>Bacteria</taxon>
        <taxon>Pseudomonadati</taxon>
        <taxon>Pseudomonadota</taxon>
        <taxon>Gammaproteobacteria</taxon>
        <taxon>Vibrionales</taxon>
        <taxon>Vibrionaceae</taxon>
        <taxon>Vibrio</taxon>
    </lineage>
</organism>
<reference evidence="1 2" key="1">
    <citation type="submission" date="2019-04" db="EMBL/GenBank/DDBJ databases">
        <title>A reverse ecology approach based on a biological definition of microbial populations.</title>
        <authorList>
            <person name="Arevalo P."/>
            <person name="Vaninsberghe D."/>
            <person name="Elsherbini J."/>
            <person name="Gore J."/>
            <person name="Polz M."/>
        </authorList>
    </citation>
    <scope>NUCLEOTIDE SEQUENCE [LARGE SCALE GENOMIC DNA]</scope>
    <source>
        <strain evidence="1 2">10N.261.46.F4</strain>
    </source>
</reference>
<protein>
    <submittedName>
        <fullName evidence="1">Uncharacterized protein</fullName>
    </submittedName>
</protein>
<evidence type="ECO:0000313" key="2">
    <source>
        <dbReference type="Proteomes" id="UP000307574"/>
    </source>
</evidence>
<dbReference type="RefSeq" id="WP_136981592.1">
    <property type="nucleotide sequence ID" value="NZ_SYUV01000201.1"/>
</dbReference>
<dbReference type="Proteomes" id="UP000307574">
    <property type="component" value="Unassembled WGS sequence"/>
</dbReference>
<dbReference type="EMBL" id="SYUV01000201">
    <property type="protein sequence ID" value="TKF21398.1"/>
    <property type="molecule type" value="Genomic_DNA"/>
</dbReference>
<feature type="non-terminal residue" evidence="1">
    <location>
        <position position="69"/>
    </location>
</feature>
<proteinExistence type="predicted"/>
<evidence type="ECO:0000313" key="1">
    <source>
        <dbReference type="EMBL" id="TKF21398.1"/>
    </source>
</evidence>